<feature type="region of interest" description="Disordered" evidence="1">
    <location>
        <begin position="1"/>
        <end position="25"/>
    </location>
</feature>
<evidence type="ECO:0000313" key="2">
    <source>
        <dbReference type="EMBL" id="THU89027.1"/>
    </source>
</evidence>
<accession>A0A4S8LIT7</accession>
<feature type="compositionally biased region" description="Polar residues" evidence="1">
    <location>
        <begin position="1"/>
        <end position="10"/>
    </location>
</feature>
<keyword evidence="3" id="KW-1185">Reference proteome</keyword>
<name>A0A4S8LIT7_DENBC</name>
<dbReference type="EMBL" id="ML179385">
    <property type="protein sequence ID" value="THU89027.1"/>
    <property type="molecule type" value="Genomic_DNA"/>
</dbReference>
<evidence type="ECO:0000256" key="1">
    <source>
        <dbReference type="SAM" id="MobiDB-lite"/>
    </source>
</evidence>
<proteinExistence type="predicted"/>
<gene>
    <name evidence="2" type="ORF">K435DRAFT_781801</name>
</gene>
<sequence>PNMTPDTSPELQAREIATPHSPRDDCFVPASRHGMAFRTVRLGPHSDLTSAEPQASILRYTGDRINPLELLADASEM</sequence>
<organism evidence="2 3">
    <name type="scientific">Dendrothele bispora (strain CBS 962.96)</name>
    <dbReference type="NCBI Taxonomy" id="1314807"/>
    <lineage>
        <taxon>Eukaryota</taxon>
        <taxon>Fungi</taxon>
        <taxon>Dikarya</taxon>
        <taxon>Basidiomycota</taxon>
        <taxon>Agaricomycotina</taxon>
        <taxon>Agaricomycetes</taxon>
        <taxon>Agaricomycetidae</taxon>
        <taxon>Agaricales</taxon>
        <taxon>Agaricales incertae sedis</taxon>
        <taxon>Dendrothele</taxon>
    </lineage>
</organism>
<dbReference type="AlphaFoldDB" id="A0A4S8LIT7"/>
<reference evidence="2 3" key="1">
    <citation type="journal article" date="2019" name="Nat. Ecol. Evol.">
        <title>Megaphylogeny resolves global patterns of mushroom evolution.</title>
        <authorList>
            <person name="Varga T."/>
            <person name="Krizsan K."/>
            <person name="Foldi C."/>
            <person name="Dima B."/>
            <person name="Sanchez-Garcia M."/>
            <person name="Sanchez-Ramirez S."/>
            <person name="Szollosi G.J."/>
            <person name="Szarkandi J.G."/>
            <person name="Papp V."/>
            <person name="Albert L."/>
            <person name="Andreopoulos W."/>
            <person name="Angelini C."/>
            <person name="Antonin V."/>
            <person name="Barry K.W."/>
            <person name="Bougher N.L."/>
            <person name="Buchanan P."/>
            <person name="Buyck B."/>
            <person name="Bense V."/>
            <person name="Catcheside P."/>
            <person name="Chovatia M."/>
            <person name="Cooper J."/>
            <person name="Damon W."/>
            <person name="Desjardin D."/>
            <person name="Finy P."/>
            <person name="Geml J."/>
            <person name="Haridas S."/>
            <person name="Hughes K."/>
            <person name="Justo A."/>
            <person name="Karasinski D."/>
            <person name="Kautmanova I."/>
            <person name="Kiss B."/>
            <person name="Kocsube S."/>
            <person name="Kotiranta H."/>
            <person name="LaButti K.M."/>
            <person name="Lechner B.E."/>
            <person name="Liimatainen K."/>
            <person name="Lipzen A."/>
            <person name="Lukacs Z."/>
            <person name="Mihaltcheva S."/>
            <person name="Morgado L.N."/>
            <person name="Niskanen T."/>
            <person name="Noordeloos M.E."/>
            <person name="Ohm R.A."/>
            <person name="Ortiz-Santana B."/>
            <person name="Ovrebo C."/>
            <person name="Racz N."/>
            <person name="Riley R."/>
            <person name="Savchenko A."/>
            <person name="Shiryaev A."/>
            <person name="Soop K."/>
            <person name="Spirin V."/>
            <person name="Szebenyi C."/>
            <person name="Tomsovsky M."/>
            <person name="Tulloss R.E."/>
            <person name="Uehling J."/>
            <person name="Grigoriev I.V."/>
            <person name="Vagvolgyi C."/>
            <person name="Papp T."/>
            <person name="Martin F.M."/>
            <person name="Miettinen O."/>
            <person name="Hibbett D.S."/>
            <person name="Nagy L.G."/>
        </authorList>
    </citation>
    <scope>NUCLEOTIDE SEQUENCE [LARGE SCALE GENOMIC DNA]</scope>
    <source>
        <strain evidence="2 3">CBS 962.96</strain>
    </source>
</reference>
<dbReference type="Proteomes" id="UP000297245">
    <property type="component" value="Unassembled WGS sequence"/>
</dbReference>
<feature type="non-terminal residue" evidence="2">
    <location>
        <position position="1"/>
    </location>
</feature>
<protein>
    <submittedName>
        <fullName evidence="2">Uncharacterized protein</fullName>
    </submittedName>
</protein>
<evidence type="ECO:0000313" key="3">
    <source>
        <dbReference type="Proteomes" id="UP000297245"/>
    </source>
</evidence>